<proteinExistence type="predicted"/>
<protein>
    <submittedName>
        <fullName evidence="2">Uncharacterized protein</fullName>
    </submittedName>
</protein>
<evidence type="ECO:0000256" key="1">
    <source>
        <dbReference type="SAM" id="MobiDB-lite"/>
    </source>
</evidence>
<dbReference type="Proteomes" id="UP001553161">
    <property type="component" value="Unassembled WGS sequence"/>
</dbReference>
<comment type="caution">
    <text evidence="2">The sequence shown here is derived from an EMBL/GenBank/DDBJ whole genome shotgun (WGS) entry which is preliminary data.</text>
</comment>
<gene>
    <name evidence="2" type="ORF">AB0T83_20150</name>
</gene>
<evidence type="ECO:0000313" key="2">
    <source>
        <dbReference type="EMBL" id="MEV8469041.1"/>
    </source>
</evidence>
<organism evidence="2 3">
    <name type="scientific">Meridianimarinicoccus marinus</name>
    <dbReference type="NCBI Taxonomy" id="3231483"/>
    <lineage>
        <taxon>Bacteria</taxon>
        <taxon>Pseudomonadati</taxon>
        <taxon>Pseudomonadota</taxon>
        <taxon>Alphaproteobacteria</taxon>
        <taxon>Rhodobacterales</taxon>
        <taxon>Paracoccaceae</taxon>
        <taxon>Meridianimarinicoccus</taxon>
    </lineage>
</organism>
<reference evidence="2 3" key="1">
    <citation type="submission" date="2024-07" db="EMBL/GenBank/DDBJ databases">
        <authorList>
            <person name="Kang M."/>
        </authorList>
    </citation>
    <scope>NUCLEOTIDE SEQUENCE [LARGE SCALE GENOMIC DNA]</scope>
    <source>
        <strain evidence="2 3">DFM31</strain>
    </source>
</reference>
<sequence length="62" mass="7181">GARPASSSGPKPKPLRCPVKRGLDHRPSRRQNKNLGKKFKKKQQWERLIYCFGCTDFRAIEL</sequence>
<name>A0ABV3LC75_9RHOB</name>
<accession>A0ABV3LC75</accession>
<keyword evidence="3" id="KW-1185">Reference proteome</keyword>
<feature type="compositionally biased region" description="Basic residues" evidence="1">
    <location>
        <begin position="27"/>
        <end position="40"/>
    </location>
</feature>
<evidence type="ECO:0000313" key="3">
    <source>
        <dbReference type="Proteomes" id="UP001553161"/>
    </source>
</evidence>
<feature type="region of interest" description="Disordered" evidence="1">
    <location>
        <begin position="1"/>
        <end position="40"/>
    </location>
</feature>
<dbReference type="EMBL" id="JBFBVU010000075">
    <property type="protein sequence ID" value="MEV8469041.1"/>
    <property type="molecule type" value="Genomic_DNA"/>
</dbReference>
<dbReference type="RefSeq" id="WP_366194993.1">
    <property type="nucleotide sequence ID" value="NZ_JBFBVU010000075.1"/>
</dbReference>
<feature type="non-terminal residue" evidence="2">
    <location>
        <position position="1"/>
    </location>
</feature>